<dbReference type="InterPro" id="IPR050638">
    <property type="entry name" value="AA-Vitamin_Transporters"/>
</dbReference>
<dbReference type="SUPFAM" id="SSF103481">
    <property type="entry name" value="Multidrug resistance efflux transporter EmrE"/>
    <property type="match status" value="2"/>
</dbReference>
<feature type="domain" description="EamA" evidence="7">
    <location>
        <begin position="162"/>
        <end position="302"/>
    </location>
</feature>
<feature type="transmembrane region" description="Helical" evidence="6">
    <location>
        <begin position="73"/>
        <end position="92"/>
    </location>
</feature>
<evidence type="ECO:0000313" key="9">
    <source>
        <dbReference type="Proteomes" id="UP001062263"/>
    </source>
</evidence>
<feature type="transmembrane region" description="Helical" evidence="6">
    <location>
        <begin position="39"/>
        <end position="61"/>
    </location>
</feature>
<feature type="domain" description="EamA" evidence="7">
    <location>
        <begin position="16"/>
        <end position="147"/>
    </location>
</feature>
<comment type="similarity">
    <text evidence="2">Belongs to the EamA transporter family.</text>
</comment>
<keyword evidence="3 6" id="KW-0812">Transmembrane</keyword>
<feature type="transmembrane region" description="Helical" evidence="6">
    <location>
        <begin position="12"/>
        <end position="33"/>
    </location>
</feature>
<keyword evidence="5 6" id="KW-0472">Membrane</keyword>
<feature type="transmembrane region" description="Helical" evidence="6">
    <location>
        <begin position="193"/>
        <end position="210"/>
    </location>
</feature>
<evidence type="ECO:0000256" key="1">
    <source>
        <dbReference type="ARBA" id="ARBA00004141"/>
    </source>
</evidence>
<name>A0ABM7ZGJ4_9BACT</name>
<dbReference type="Proteomes" id="UP001062263">
    <property type="component" value="Chromosome"/>
</dbReference>
<evidence type="ECO:0000313" key="8">
    <source>
        <dbReference type="EMBL" id="BDL43901.1"/>
    </source>
</evidence>
<reference evidence="8" key="1">
    <citation type="submission" date="2022-06" db="EMBL/GenBank/DDBJ databases">
        <title>Akkermansia biwalacus sp. nov., an anaerobic mucin-degrading bacterium isolated from human intestine.</title>
        <authorList>
            <person name="Kobayashi Y."/>
            <person name="Inoue S."/>
            <person name="Kawahara T."/>
            <person name="Kohda N."/>
        </authorList>
    </citation>
    <scope>NUCLEOTIDE SEQUENCE</scope>
    <source>
        <strain evidence="8">WON2089</strain>
    </source>
</reference>
<feature type="transmembrane region" description="Helical" evidence="6">
    <location>
        <begin position="160"/>
        <end position="181"/>
    </location>
</feature>
<feature type="transmembrane region" description="Helical" evidence="6">
    <location>
        <begin position="98"/>
        <end position="117"/>
    </location>
</feature>
<dbReference type="InterPro" id="IPR037185">
    <property type="entry name" value="EmrE-like"/>
</dbReference>
<gene>
    <name evidence="8" type="ORF">Abiwalacus_14750</name>
</gene>
<evidence type="ECO:0000256" key="4">
    <source>
        <dbReference type="ARBA" id="ARBA00022989"/>
    </source>
</evidence>
<dbReference type="PANTHER" id="PTHR32322:SF2">
    <property type="entry name" value="EAMA DOMAIN-CONTAINING PROTEIN"/>
    <property type="match status" value="1"/>
</dbReference>
<proteinExistence type="inferred from homology"/>
<dbReference type="InterPro" id="IPR000620">
    <property type="entry name" value="EamA_dom"/>
</dbReference>
<evidence type="ECO:0000256" key="6">
    <source>
        <dbReference type="SAM" id="Phobius"/>
    </source>
</evidence>
<feature type="transmembrane region" description="Helical" evidence="6">
    <location>
        <begin position="286"/>
        <end position="302"/>
    </location>
</feature>
<keyword evidence="9" id="KW-1185">Reference proteome</keyword>
<dbReference type="PANTHER" id="PTHR32322">
    <property type="entry name" value="INNER MEMBRANE TRANSPORTER"/>
    <property type="match status" value="1"/>
</dbReference>
<comment type="subcellular location">
    <subcellularLocation>
        <location evidence="1">Membrane</location>
        <topology evidence="1">Multi-pass membrane protein</topology>
    </subcellularLocation>
</comment>
<organism evidence="8 9">
    <name type="scientific">Akkermansia biwaensis</name>
    <dbReference type="NCBI Taxonomy" id="2946555"/>
    <lineage>
        <taxon>Bacteria</taxon>
        <taxon>Pseudomonadati</taxon>
        <taxon>Verrucomicrobiota</taxon>
        <taxon>Verrucomicrobiia</taxon>
        <taxon>Verrucomicrobiales</taxon>
        <taxon>Akkermansiaceae</taxon>
        <taxon>Akkermansia</taxon>
    </lineage>
</organism>
<evidence type="ECO:0000256" key="3">
    <source>
        <dbReference type="ARBA" id="ARBA00022692"/>
    </source>
</evidence>
<keyword evidence="4 6" id="KW-1133">Transmembrane helix</keyword>
<dbReference type="Pfam" id="PF00892">
    <property type="entry name" value="EamA"/>
    <property type="match status" value="2"/>
</dbReference>
<feature type="transmembrane region" description="Helical" evidence="6">
    <location>
        <begin position="264"/>
        <end position="280"/>
    </location>
</feature>
<dbReference type="EMBL" id="AP025943">
    <property type="protein sequence ID" value="BDL43901.1"/>
    <property type="molecule type" value="Genomic_DNA"/>
</dbReference>
<sequence>MTESTTKKEPGRLAVILAYFLIYVVWGSTYYFIGVALRGFPPFLLGGLRFSAAGILLLTFSRIRREGIFRGGLIRKSAVSGIILLFIDMAVIMLAQQYLSSSLVAILASSTVIWIMALDIPMWKTNFRLPAVSIGIVTGFLGVGLLFLEQLFHGGKNVHHEYGVVLLVVGCISWALGTLYAKYKSSSEEEVNDFAGAAWQMLFAGGMFWVCSFLGRETDAVSWEAIPSAAWLSLVYLILFGSILAYTSYIWLLKVRPATEVGTHAYANPLVAVVLGTMLGGEAISWIQIMGLCIILFSISLIRKPSGSHIRKGIP</sequence>
<evidence type="ECO:0000256" key="5">
    <source>
        <dbReference type="ARBA" id="ARBA00023136"/>
    </source>
</evidence>
<feature type="transmembrane region" description="Helical" evidence="6">
    <location>
        <begin position="129"/>
        <end position="148"/>
    </location>
</feature>
<evidence type="ECO:0000256" key="2">
    <source>
        <dbReference type="ARBA" id="ARBA00007362"/>
    </source>
</evidence>
<evidence type="ECO:0000259" key="7">
    <source>
        <dbReference type="Pfam" id="PF00892"/>
    </source>
</evidence>
<feature type="transmembrane region" description="Helical" evidence="6">
    <location>
        <begin position="230"/>
        <end position="252"/>
    </location>
</feature>
<protein>
    <submittedName>
        <fullName evidence="8">Membrane protein</fullName>
    </submittedName>
</protein>
<accession>A0ABM7ZGJ4</accession>